<dbReference type="SUPFAM" id="SSF54909">
    <property type="entry name" value="Dimeric alpha+beta barrel"/>
    <property type="match status" value="1"/>
</dbReference>
<name>A0A1C4XGE5_9ACTN</name>
<proteinExistence type="predicted"/>
<dbReference type="RefSeq" id="WP_088988925.1">
    <property type="nucleotide sequence ID" value="NZ_LT607409.1"/>
</dbReference>
<reference evidence="3" key="1">
    <citation type="submission" date="2016-06" db="EMBL/GenBank/DDBJ databases">
        <authorList>
            <person name="Varghese N."/>
            <person name="Submissions Spin"/>
        </authorList>
    </citation>
    <scope>NUCLEOTIDE SEQUENCE [LARGE SCALE GENOMIC DNA]</scope>
    <source>
        <strain evidence="3">DSM 45160</strain>
    </source>
</reference>
<feature type="domain" description="ABM" evidence="1">
    <location>
        <begin position="11"/>
        <end position="102"/>
    </location>
</feature>
<dbReference type="InterPro" id="IPR011008">
    <property type="entry name" value="Dimeric_a/b-barrel"/>
</dbReference>
<dbReference type="EMBL" id="LT607409">
    <property type="protein sequence ID" value="SCF07629.1"/>
    <property type="molecule type" value="Genomic_DNA"/>
</dbReference>
<evidence type="ECO:0000313" key="2">
    <source>
        <dbReference type="EMBL" id="SCF07629.1"/>
    </source>
</evidence>
<keyword evidence="2" id="KW-0503">Monooxygenase</keyword>
<accession>A0A1C4XGE5</accession>
<dbReference type="InterPro" id="IPR007138">
    <property type="entry name" value="ABM_dom"/>
</dbReference>
<dbReference type="Pfam" id="PF03992">
    <property type="entry name" value="ABM"/>
    <property type="match status" value="1"/>
</dbReference>
<organism evidence="2 3">
    <name type="scientific">Micromonospora chokoriensis</name>
    <dbReference type="NCBI Taxonomy" id="356851"/>
    <lineage>
        <taxon>Bacteria</taxon>
        <taxon>Bacillati</taxon>
        <taxon>Actinomycetota</taxon>
        <taxon>Actinomycetes</taxon>
        <taxon>Micromonosporales</taxon>
        <taxon>Micromonosporaceae</taxon>
        <taxon>Micromonospora</taxon>
    </lineage>
</organism>
<dbReference type="Proteomes" id="UP000198224">
    <property type="component" value="Chromosome I"/>
</dbReference>
<keyword evidence="3" id="KW-1185">Reference proteome</keyword>
<keyword evidence="2" id="KW-0560">Oxidoreductase</keyword>
<evidence type="ECO:0000259" key="1">
    <source>
        <dbReference type="PROSITE" id="PS51725"/>
    </source>
</evidence>
<sequence>MDPTRTDAGFVAIVTFPTDGPETARELVELATGGVQEWIRAVPGFLSANYHISSDGTQVVNYAQWSSEAAYRESFTNNPRSAEVRASLSALPGLTGPPRSVFCTLAASILPAPVEETSA</sequence>
<dbReference type="GO" id="GO:0004497">
    <property type="term" value="F:monooxygenase activity"/>
    <property type="evidence" value="ECO:0007669"/>
    <property type="project" value="UniProtKB-KW"/>
</dbReference>
<dbReference type="AlphaFoldDB" id="A0A1C4XGE5"/>
<dbReference type="PROSITE" id="PS51725">
    <property type="entry name" value="ABM"/>
    <property type="match status" value="1"/>
</dbReference>
<protein>
    <submittedName>
        <fullName evidence="2">C-6 monooxygenase</fullName>
    </submittedName>
</protein>
<gene>
    <name evidence="2" type="ORF">GA0070612_3580</name>
</gene>
<dbReference type="Gene3D" id="3.30.70.100">
    <property type="match status" value="1"/>
</dbReference>
<evidence type="ECO:0000313" key="3">
    <source>
        <dbReference type="Proteomes" id="UP000198224"/>
    </source>
</evidence>